<evidence type="ECO:0000313" key="5">
    <source>
        <dbReference type="EMBL" id="ORC87366.1"/>
    </source>
</evidence>
<dbReference type="AlphaFoldDB" id="A0A1X0NRM7"/>
<comment type="caution">
    <text evidence="5">The sequence shown here is derived from an EMBL/GenBank/DDBJ whole genome shotgun (WGS) entry which is preliminary data.</text>
</comment>
<dbReference type="GO" id="GO:0005634">
    <property type="term" value="C:nucleus"/>
    <property type="evidence" value="ECO:0007669"/>
    <property type="project" value="UniProtKB-SubCell"/>
</dbReference>
<evidence type="ECO:0000256" key="3">
    <source>
        <dbReference type="ARBA" id="ARBA00038295"/>
    </source>
</evidence>
<feature type="region of interest" description="Disordered" evidence="4">
    <location>
        <begin position="154"/>
        <end position="182"/>
    </location>
</feature>
<dbReference type="GO" id="GO:0019212">
    <property type="term" value="F:phosphatase inhibitor activity"/>
    <property type="evidence" value="ECO:0007669"/>
    <property type="project" value="TreeGrafter"/>
</dbReference>
<dbReference type="GO" id="GO:0003682">
    <property type="term" value="F:chromatin binding"/>
    <property type="evidence" value="ECO:0007669"/>
    <property type="project" value="TreeGrafter"/>
</dbReference>
<dbReference type="VEuPathDB" id="TriTrypDB:TM35_000221650"/>
<evidence type="ECO:0000313" key="6">
    <source>
        <dbReference type="Proteomes" id="UP000192257"/>
    </source>
</evidence>
<dbReference type="GeneID" id="39986992"/>
<accession>A0A1X0NRM7</accession>
<feature type="region of interest" description="Disordered" evidence="4">
    <location>
        <begin position="252"/>
        <end position="280"/>
    </location>
</feature>
<dbReference type="InterPro" id="IPR052255">
    <property type="entry name" value="RNA_pol_II_subunit5-mediator"/>
</dbReference>
<name>A0A1X0NRM7_9TRYP</name>
<dbReference type="PANTHER" id="PTHR15111">
    <property type="entry name" value="RNA POLYMERASE II SUBUNIT 5-MEDIATING PROTEIN NNX3"/>
    <property type="match status" value="1"/>
</dbReference>
<keyword evidence="6" id="KW-1185">Reference proteome</keyword>
<dbReference type="InterPro" id="IPR004127">
    <property type="entry name" value="Prefoldin_subunit_alpha"/>
</dbReference>
<dbReference type="STRING" id="67003.A0A1X0NRM7"/>
<dbReference type="EMBL" id="NBCO01000022">
    <property type="protein sequence ID" value="ORC87366.1"/>
    <property type="molecule type" value="Genomic_DNA"/>
</dbReference>
<dbReference type="CDD" id="cd23159">
    <property type="entry name" value="Prefoldin_URI1"/>
    <property type="match status" value="1"/>
</dbReference>
<dbReference type="GO" id="GO:0000122">
    <property type="term" value="P:negative regulation of transcription by RNA polymerase II"/>
    <property type="evidence" value="ECO:0007669"/>
    <property type="project" value="TreeGrafter"/>
</dbReference>
<reference evidence="5 6" key="1">
    <citation type="submission" date="2017-03" db="EMBL/GenBank/DDBJ databases">
        <title>An alternative strategy for trypanosome survival in the mammalian bloodstream revealed through genome and transcriptome analysis of the ubiquitous bovine parasite Trypanosoma (Megatrypanum) theileri.</title>
        <authorList>
            <person name="Kelly S."/>
            <person name="Ivens A."/>
            <person name="Mott A."/>
            <person name="O'Neill E."/>
            <person name="Emms D."/>
            <person name="Macleod O."/>
            <person name="Voorheis P."/>
            <person name="Matthews J."/>
            <person name="Matthews K."/>
            <person name="Carrington M."/>
        </authorList>
    </citation>
    <scope>NUCLEOTIDE SEQUENCE [LARGE SCALE GENOMIC DNA]</scope>
    <source>
        <strain evidence="5">Edinburgh</strain>
    </source>
</reference>
<evidence type="ECO:0000256" key="4">
    <source>
        <dbReference type="SAM" id="MobiDB-lite"/>
    </source>
</evidence>
<keyword evidence="2" id="KW-0539">Nucleus</keyword>
<dbReference type="SUPFAM" id="SSF46579">
    <property type="entry name" value="Prefoldin"/>
    <property type="match status" value="1"/>
</dbReference>
<feature type="compositionally biased region" description="Polar residues" evidence="4">
    <location>
        <begin position="257"/>
        <end position="271"/>
    </location>
</feature>
<dbReference type="OrthoDB" id="21413at2759"/>
<gene>
    <name evidence="5" type="ORF">TM35_000221650</name>
</gene>
<evidence type="ECO:0000256" key="2">
    <source>
        <dbReference type="ARBA" id="ARBA00023242"/>
    </source>
</evidence>
<protein>
    <submittedName>
        <fullName evidence="5">Uncharacterized protein</fullName>
    </submittedName>
</protein>
<evidence type="ECO:0000256" key="1">
    <source>
        <dbReference type="ARBA" id="ARBA00004123"/>
    </source>
</evidence>
<dbReference type="RefSeq" id="XP_028881432.1">
    <property type="nucleotide sequence ID" value="XM_029027212.1"/>
</dbReference>
<dbReference type="GO" id="GO:0003714">
    <property type="term" value="F:transcription corepressor activity"/>
    <property type="evidence" value="ECO:0007669"/>
    <property type="project" value="TreeGrafter"/>
</dbReference>
<comment type="similarity">
    <text evidence="3">Belongs to the RNA polymerase II subunit 5-mediating protein family.</text>
</comment>
<dbReference type="Gene3D" id="1.10.287.370">
    <property type="match status" value="1"/>
</dbReference>
<dbReference type="InterPro" id="IPR009053">
    <property type="entry name" value="Prefoldin"/>
</dbReference>
<dbReference type="Proteomes" id="UP000192257">
    <property type="component" value="Unassembled WGS sequence"/>
</dbReference>
<dbReference type="Pfam" id="PF02996">
    <property type="entry name" value="Prefoldin"/>
    <property type="match status" value="1"/>
</dbReference>
<organism evidence="5 6">
    <name type="scientific">Trypanosoma theileri</name>
    <dbReference type="NCBI Taxonomy" id="67003"/>
    <lineage>
        <taxon>Eukaryota</taxon>
        <taxon>Discoba</taxon>
        <taxon>Euglenozoa</taxon>
        <taxon>Kinetoplastea</taxon>
        <taxon>Metakinetoplastina</taxon>
        <taxon>Trypanosomatida</taxon>
        <taxon>Trypanosomatidae</taxon>
        <taxon>Trypanosoma</taxon>
    </lineage>
</organism>
<sequence>MMDEANTDEGEVLTGAELFHYLIKRNEEQLLECKRKIKEYIKLRDVLQNLTDRCRLPVLAPVAGGMAYFESTMDYTNNILVLLGDSWFAERSAKQAREIAGRRLEFLQQEEVALVAEGKALMERQSLFLAEIPNAEQAMAEVEAVKANAIHGNKGKERESVEVSSRPAASTVVPSDAPMASVPSRTDEMSLLMGLENEDLAVIDELDQLTEEELIQIEEELGDRIEDDELVERIMTERLIAKKEKRVQEELRRRQAGETQLSTKATTTIPQTEKEEKQKEKKCLTATEGVFGTPGDIGRVAASVVSSVAKSNSDEVSTVSSSNRRVKFSDVVQFVPPDEPAVAVKYPLTTSTTTTITEKIVEKSSSTGCVLGEVVEHDVMDSLSLKSTGGSVNVSSAAKKKKSLFRSELEKGTE</sequence>
<comment type="subcellular location">
    <subcellularLocation>
        <location evidence="1">Nucleus</location>
    </subcellularLocation>
</comment>
<proteinExistence type="inferred from homology"/>
<dbReference type="PANTHER" id="PTHR15111:SF0">
    <property type="entry name" value="UNCONVENTIONAL PREFOLDIN RPB5 INTERACTOR 1"/>
    <property type="match status" value="1"/>
</dbReference>